<evidence type="ECO:0000256" key="2">
    <source>
        <dbReference type="ARBA" id="ARBA00022692"/>
    </source>
</evidence>
<dbReference type="InterPro" id="IPR032808">
    <property type="entry name" value="DoxX"/>
</dbReference>
<gene>
    <name evidence="6" type="ORF">C5745_09565</name>
</gene>
<dbReference type="Pfam" id="PF13564">
    <property type="entry name" value="DoxX_2"/>
    <property type="match status" value="1"/>
</dbReference>
<feature type="transmembrane region" description="Helical" evidence="5">
    <location>
        <begin position="76"/>
        <end position="94"/>
    </location>
</feature>
<proteinExistence type="predicted"/>
<feature type="transmembrane region" description="Helical" evidence="5">
    <location>
        <begin position="47"/>
        <end position="69"/>
    </location>
</feature>
<comment type="subcellular location">
    <subcellularLocation>
        <location evidence="1">Membrane</location>
        <topology evidence="1">Multi-pass membrane protein</topology>
    </subcellularLocation>
</comment>
<name>A0A2S9J425_9SPHI</name>
<feature type="transmembrane region" description="Helical" evidence="5">
    <location>
        <begin position="100"/>
        <end position="116"/>
    </location>
</feature>
<evidence type="ECO:0008006" key="8">
    <source>
        <dbReference type="Google" id="ProtNLM"/>
    </source>
</evidence>
<accession>A0A2S9J425</accession>
<dbReference type="AlphaFoldDB" id="A0A2S9J425"/>
<keyword evidence="2 5" id="KW-0812">Transmembrane</keyword>
<dbReference type="RefSeq" id="WP_105716778.1">
    <property type="nucleotide sequence ID" value="NZ_PVBQ01000006.1"/>
</dbReference>
<comment type="caution">
    <text evidence="6">The sequence shown here is derived from an EMBL/GenBank/DDBJ whole genome shotgun (WGS) entry which is preliminary data.</text>
</comment>
<evidence type="ECO:0000256" key="1">
    <source>
        <dbReference type="ARBA" id="ARBA00004141"/>
    </source>
</evidence>
<evidence type="ECO:0000256" key="4">
    <source>
        <dbReference type="ARBA" id="ARBA00023136"/>
    </source>
</evidence>
<evidence type="ECO:0000256" key="3">
    <source>
        <dbReference type="ARBA" id="ARBA00022989"/>
    </source>
</evidence>
<feature type="transmembrane region" description="Helical" evidence="5">
    <location>
        <begin position="7"/>
        <end position="27"/>
    </location>
</feature>
<reference evidence="6 7" key="1">
    <citation type="submission" date="2018-02" db="EMBL/GenBank/DDBJ databases">
        <title>The draft genome of Sphingobacterium sp. 5JN-11.</title>
        <authorList>
            <person name="Liu L."/>
            <person name="Li L."/>
            <person name="Liang L."/>
            <person name="Zhang X."/>
            <person name="Wang T."/>
        </authorList>
    </citation>
    <scope>NUCLEOTIDE SEQUENCE [LARGE SCALE GENOMIC DNA]</scope>
    <source>
        <strain evidence="6 7">5JN-11</strain>
    </source>
</reference>
<keyword evidence="4 5" id="KW-0472">Membrane</keyword>
<dbReference type="GO" id="GO:0016020">
    <property type="term" value="C:membrane"/>
    <property type="evidence" value="ECO:0007669"/>
    <property type="project" value="UniProtKB-SubCell"/>
</dbReference>
<organism evidence="6 7">
    <name type="scientific">Sphingobacterium haloxyli</name>
    <dbReference type="NCBI Taxonomy" id="2100533"/>
    <lineage>
        <taxon>Bacteria</taxon>
        <taxon>Pseudomonadati</taxon>
        <taxon>Bacteroidota</taxon>
        <taxon>Sphingobacteriia</taxon>
        <taxon>Sphingobacteriales</taxon>
        <taxon>Sphingobacteriaceae</taxon>
        <taxon>Sphingobacterium</taxon>
    </lineage>
</organism>
<keyword evidence="7" id="KW-1185">Reference proteome</keyword>
<evidence type="ECO:0000313" key="6">
    <source>
        <dbReference type="EMBL" id="PRD47556.1"/>
    </source>
</evidence>
<dbReference type="Proteomes" id="UP000239711">
    <property type="component" value="Unassembled WGS sequence"/>
</dbReference>
<sequence length="124" mass="14399">MKKNLTTIIHWITYIYFVYLFGYASLFKVFQKKTMMDGMMSFGFDKTWTLLIGYGELAGVLALIAGLWFHRIKNIAIIYLLFFAVGALMVHFAHREYQEFYGALFGCIAAFVLLTTDKHFKLVL</sequence>
<keyword evidence="3 5" id="KW-1133">Transmembrane helix</keyword>
<dbReference type="OrthoDB" id="962268at2"/>
<evidence type="ECO:0000256" key="5">
    <source>
        <dbReference type="SAM" id="Phobius"/>
    </source>
</evidence>
<evidence type="ECO:0000313" key="7">
    <source>
        <dbReference type="Proteomes" id="UP000239711"/>
    </source>
</evidence>
<dbReference type="EMBL" id="PVBQ01000006">
    <property type="protein sequence ID" value="PRD47556.1"/>
    <property type="molecule type" value="Genomic_DNA"/>
</dbReference>
<protein>
    <recommendedName>
        <fullName evidence="8">DoxX family protein</fullName>
    </recommendedName>
</protein>